<dbReference type="InterPro" id="IPR004358">
    <property type="entry name" value="Sig_transdc_His_kin-like_C"/>
</dbReference>
<dbReference type="PANTHER" id="PTHR45528">
    <property type="entry name" value="SENSOR HISTIDINE KINASE CPXA"/>
    <property type="match status" value="1"/>
</dbReference>
<dbReference type="Pfam" id="PF02518">
    <property type="entry name" value="HATPase_c"/>
    <property type="match status" value="1"/>
</dbReference>
<dbReference type="InterPro" id="IPR036890">
    <property type="entry name" value="HATPase_C_sf"/>
</dbReference>
<keyword evidence="11 12" id="KW-0472">Membrane</keyword>
<evidence type="ECO:0000256" key="4">
    <source>
        <dbReference type="ARBA" id="ARBA00015735"/>
    </source>
</evidence>
<dbReference type="FunFam" id="1.10.287.130:FF:000001">
    <property type="entry name" value="Two-component sensor histidine kinase"/>
    <property type="match status" value="1"/>
</dbReference>
<keyword evidence="6" id="KW-0808">Transferase</keyword>
<dbReference type="PRINTS" id="PR00344">
    <property type="entry name" value="BCTRLSENSOR"/>
</dbReference>
<accession>A0AAW5WT64</accession>
<dbReference type="InterPro" id="IPR003660">
    <property type="entry name" value="HAMP_dom"/>
</dbReference>
<evidence type="ECO:0000313" key="16">
    <source>
        <dbReference type="Proteomes" id="UP001212401"/>
    </source>
</evidence>
<proteinExistence type="predicted"/>
<dbReference type="SMART" id="SM00304">
    <property type="entry name" value="HAMP"/>
    <property type="match status" value="1"/>
</dbReference>
<gene>
    <name evidence="15" type="ORF">L2724_04795</name>
</gene>
<dbReference type="Proteomes" id="UP001212401">
    <property type="component" value="Unassembled WGS sequence"/>
</dbReference>
<evidence type="ECO:0000256" key="7">
    <source>
        <dbReference type="ARBA" id="ARBA00022692"/>
    </source>
</evidence>
<dbReference type="Gene3D" id="1.10.287.130">
    <property type="match status" value="1"/>
</dbReference>
<comment type="caution">
    <text evidence="15">The sequence shown here is derived from an EMBL/GenBank/DDBJ whole genome shotgun (WGS) entry which is preliminary data.</text>
</comment>
<organism evidence="15 16">
    <name type="scientific">Limosilactobacillus vaginalis</name>
    <dbReference type="NCBI Taxonomy" id="1633"/>
    <lineage>
        <taxon>Bacteria</taxon>
        <taxon>Bacillati</taxon>
        <taxon>Bacillota</taxon>
        <taxon>Bacilli</taxon>
        <taxon>Lactobacillales</taxon>
        <taxon>Lactobacillaceae</taxon>
        <taxon>Limosilactobacillus</taxon>
    </lineage>
</organism>
<dbReference type="Pfam" id="PF00512">
    <property type="entry name" value="HisKA"/>
    <property type="match status" value="1"/>
</dbReference>
<protein>
    <recommendedName>
        <fullName evidence="4">Signal transduction histidine-protein kinase ArlS</fullName>
        <ecNumber evidence="3">2.7.13.3</ecNumber>
    </recommendedName>
</protein>
<evidence type="ECO:0000256" key="6">
    <source>
        <dbReference type="ARBA" id="ARBA00022679"/>
    </source>
</evidence>
<dbReference type="PROSITE" id="PS50109">
    <property type="entry name" value="HIS_KIN"/>
    <property type="match status" value="1"/>
</dbReference>
<evidence type="ECO:0000256" key="5">
    <source>
        <dbReference type="ARBA" id="ARBA00022553"/>
    </source>
</evidence>
<evidence type="ECO:0000256" key="11">
    <source>
        <dbReference type="ARBA" id="ARBA00023136"/>
    </source>
</evidence>
<dbReference type="CDD" id="cd00082">
    <property type="entry name" value="HisKA"/>
    <property type="match status" value="1"/>
</dbReference>
<dbReference type="InterPro" id="IPR036097">
    <property type="entry name" value="HisK_dim/P_sf"/>
</dbReference>
<dbReference type="SUPFAM" id="SSF55874">
    <property type="entry name" value="ATPase domain of HSP90 chaperone/DNA topoisomerase II/histidine kinase"/>
    <property type="match status" value="1"/>
</dbReference>
<dbReference type="InterPro" id="IPR003661">
    <property type="entry name" value="HisK_dim/P_dom"/>
</dbReference>
<evidence type="ECO:0000256" key="2">
    <source>
        <dbReference type="ARBA" id="ARBA00004141"/>
    </source>
</evidence>
<evidence type="ECO:0000256" key="12">
    <source>
        <dbReference type="SAM" id="Phobius"/>
    </source>
</evidence>
<dbReference type="Gene3D" id="3.30.565.10">
    <property type="entry name" value="Histidine kinase-like ATPase, C-terminal domain"/>
    <property type="match status" value="1"/>
</dbReference>
<keyword evidence="7 12" id="KW-0812">Transmembrane</keyword>
<dbReference type="Pfam" id="PF00672">
    <property type="entry name" value="HAMP"/>
    <property type="match status" value="1"/>
</dbReference>
<dbReference type="RefSeq" id="WP_003717286.1">
    <property type="nucleotide sequence ID" value="NZ_CATYSS010000015.1"/>
</dbReference>
<dbReference type="GO" id="GO:0000155">
    <property type="term" value="F:phosphorelay sensor kinase activity"/>
    <property type="evidence" value="ECO:0007669"/>
    <property type="project" value="InterPro"/>
</dbReference>
<reference evidence="15" key="1">
    <citation type="submission" date="2022-01" db="EMBL/GenBank/DDBJ databases">
        <title>VMRC isolate genome collection.</title>
        <authorList>
            <person name="France M."/>
            <person name="Rutt L."/>
            <person name="Humphrys M."/>
            <person name="Ravel J."/>
        </authorList>
    </citation>
    <scope>NUCLEOTIDE SEQUENCE</scope>
    <source>
        <strain evidence="15">C0048A1</strain>
    </source>
</reference>
<dbReference type="GO" id="GO:0016020">
    <property type="term" value="C:membrane"/>
    <property type="evidence" value="ECO:0007669"/>
    <property type="project" value="UniProtKB-SubCell"/>
</dbReference>
<dbReference type="FunFam" id="3.30.565.10:FF:000006">
    <property type="entry name" value="Sensor histidine kinase WalK"/>
    <property type="match status" value="1"/>
</dbReference>
<evidence type="ECO:0000256" key="1">
    <source>
        <dbReference type="ARBA" id="ARBA00000085"/>
    </source>
</evidence>
<keyword evidence="8 15" id="KW-0418">Kinase</keyword>
<dbReference type="InterPro" id="IPR005467">
    <property type="entry name" value="His_kinase_dom"/>
</dbReference>
<dbReference type="SMART" id="SM00388">
    <property type="entry name" value="HisKA"/>
    <property type="match status" value="1"/>
</dbReference>
<dbReference type="InterPro" id="IPR041610">
    <property type="entry name" value="ArlS_N"/>
</dbReference>
<dbReference type="AlphaFoldDB" id="A0AAW5WT64"/>
<feature type="transmembrane region" description="Helical" evidence="12">
    <location>
        <begin position="17"/>
        <end position="40"/>
    </location>
</feature>
<name>A0AAW5WT64_9LACO</name>
<dbReference type="SUPFAM" id="SSF47384">
    <property type="entry name" value="Homodimeric domain of signal transducing histidine kinase"/>
    <property type="match status" value="1"/>
</dbReference>
<dbReference type="EMBL" id="JAKHPH010000009">
    <property type="protein sequence ID" value="MCZ3667602.1"/>
    <property type="molecule type" value="Genomic_DNA"/>
</dbReference>
<feature type="domain" description="Histidine kinase" evidence="13">
    <location>
        <begin position="268"/>
        <end position="485"/>
    </location>
</feature>
<evidence type="ECO:0000256" key="10">
    <source>
        <dbReference type="ARBA" id="ARBA00023012"/>
    </source>
</evidence>
<evidence type="ECO:0000256" key="3">
    <source>
        <dbReference type="ARBA" id="ARBA00012438"/>
    </source>
</evidence>
<keyword evidence="10" id="KW-0902">Two-component regulatory system</keyword>
<comment type="subcellular location">
    <subcellularLocation>
        <location evidence="2">Membrane</location>
        <topology evidence="2">Multi-pass membrane protein</topology>
    </subcellularLocation>
</comment>
<keyword evidence="9 12" id="KW-1133">Transmembrane helix</keyword>
<sequence length="502" mass="57278">MEKSQKQKKFFSLKLKWALGTSIGSFLIFCMVAMSLFSAFTQNLLNSERELLNSGMNVINQQLGRSNTTLNKTGINNIIIPEHERDDFVNGQRYRRPIIQELSDSHLIVNIYTPNKQNIFSTGKPLSHAQFSQSKRIREVSGPEHNVLAGTQAIYSNRGHKLIGYLKVENSLNAYYKSYNQFKLVCFFAMLLVILTSGLLGYFLSYFLLQPLGDIHDTVKEISKDPTKNIRVPVTGRNDELAELTAMFNEMLDRMQRYIDQQSQFVGDVSHELRTPVAIIQGHLEMLQRWGKDDPQVLAESLNASLAETKRMKNLVQEMLDLSRAEQVEINFRNQRTVVNDVVHQVFNNFKMLYPEFTFTLDDDLHSPVISDVYRDHLEQVLVILCDNAIKYSQDRKEIHISLSRGMNTVEIGVQDFGEGIAPEDIKKVFDRFYRVDKARSRKKGGNGLGLSIAKRLIEGYHGSITLESSLGAGSIFRIILPIVEDDDIEDDQAKTDQQDNN</sequence>
<feature type="transmembrane region" description="Helical" evidence="12">
    <location>
        <begin position="184"/>
        <end position="209"/>
    </location>
</feature>
<keyword evidence="5" id="KW-0597">Phosphoprotein</keyword>
<dbReference type="Pfam" id="PF18719">
    <property type="entry name" value="ArlS_N"/>
    <property type="match status" value="1"/>
</dbReference>
<evidence type="ECO:0000259" key="14">
    <source>
        <dbReference type="PROSITE" id="PS50885"/>
    </source>
</evidence>
<dbReference type="SMART" id="SM00387">
    <property type="entry name" value="HATPase_c"/>
    <property type="match status" value="1"/>
</dbReference>
<dbReference type="Gene3D" id="6.10.340.10">
    <property type="match status" value="1"/>
</dbReference>
<feature type="domain" description="HAMP" evidence="14">
    <location>
        <begin position="206"/>
        <end position="260"/>
    </location>
</feature>
<evidence type="ECO:0000256" key="9">
    <source>
        <dbReference type="ARBA" id="ARBA00022989"/>
    </source>
</evidence>
<dbReference type="CDD" id="cd06225">
    <property type="entry name" value="HAMP"/>
    <property type="match status" value="1"/>
</dbReference>
<dbReference type="InterPro" id="IPR003594">
    <property type="entry name" value="HATPase_dom"/>
</dbReference>
<dbReference type="EC" id="2.7.13.3" evidence="3"/>
<dbReference type="PANTHER" id="PTHR45528:SF12">
    <property type="entry name" value="SENSOR HISTIDINE KINASE ARSS"/>
    <property type="match status" value="1"/>
</dbReference>
<dbReference type="SUPFAM" id="SSF158472">
    <property type="entry name" value="HAMP domain-like"/>
    <property type="match status" value="1"/>
</dbReference>
<evidence type="ECO:0000313" key="15">
    <source>
        <dbReference type="EMBL" id="MCZ3667602.1"/>
    </source>
</evidence>
<comment type="catalytic activity">
    <reaction evidence="1">
        <text>ATP + protein L-histidine = ADP + protein N-phospho-L-histidine.</text>
        <dbReference type="EC" id="2.7.13.3"/>
    </reaction>
</comment>
<evidence type="ECO:0000259" key="13">
    <source>
        <dbReference type="PROSITE" id="PS50109"/>
    </source>
</evidence>
<evidence type="ECO:0000256" key="8">
    <source>
        <dbReference type="ARBA" id="ARBA00022777"/>
    </source>
</evidence>
<dbReference type="PROSITE" id="PS50885">
    <property type="entry name" value="HAMP"/>
    <property type="match status" value="1"/>
</dbReference>
<dbReference type="InterPro" id="IPR050398">
    <property type="entry name" value="HssS/ArlS-like"/>
</dbReference>